<evidence type="ECO:0000313" key="9">
    <source>
        <dbReference type="Proteomes" id="UP000632222"/>
    </source>
</evidence>
<gene>
    <name evidence="7 8" type="primary">ybeY</name>
    <name evidence="8" type="ORF">GCM10008938_15210</name>
</gene>
<protein>
    <recommendedName>
        <fullName evidence="7">Endoribonuclease YbeY</fullName>
        <ecNumber evidence="7">3.1.-.-</ecNumber>
    </recommendedName>
</protein>
<evidence type="ECO:0000313" key="8">
    <source>
        <dbReference type="EMBL" id="GGJ30178.1"/>
    </source>
</evidence>
<proteinExistence type="inferred from homology"/>
<evidence type="ECO:0000256" key="5">
    <source>
        <dbReference type="ARBA" id="ARBA00022801"/>
    </source>
</evidence>
<dbReference type="SUPFAM" id="SSF55486">
    <property type="entry name" value="Metalloproteases ('zincins'), catalytic domain"/>
    <property type="match status" value="1"/>
</dbReference>
<dbReference type="PANTHER" id="PTHR46986:SF1">
    <property type="entry name" value="ENDORIBONUCLEASE YBEY, CHLOROPLASTIC"/>
    <property type="match status" value="1"/>
</dbReference>
<dbReference type="Proteomes" id="UP000632222">
    <property type="component" value="Unassembled WGS sequence"/>
</dbReference>
<feature type="binding site" evidence="7">
    <location>
        <position position="130"/>
    </location>
    <ligand>
        <name>Zn(2+)</name>
        <dbReference type="ChEBI" id="CHEBI:29105"/>
        <note>catalytic</note>
    </ligand>
</feature>
<evidence type="ECO:0000256" key="4">
    <source>
        <dbReference type="ARBA" id="ARBA00022759"/>
    </source>
</evidence>
<reference evidence="9" key="1">
    <citation type="journal article" date="2019" name="Int. J. Syst. Evol. Microbiol.">
        <title>The Global Catalogue of Microorganisms (GCM) 10K type strain sequencing project: providing services to taxonomists for standard genome sequencing and annotation.</title>
        <authorList>
            <consortium name="The Broad Institute Genomics Platform"/>
            <consortium name="The Broad Institute Genome Sequencing Center for Infectious Disease"/>
            <person name="Wu L."/>
            <person name="Ma J."/>
        </authorList>
    </citation>
    <scope>NUCLEOTIDE SEQUENCE [LARGE SCALE GENOMIC DNA]</scope>
    <source>
        <strain evidence="9">JCM 14370</strain>
    </source>
</reference>
<keyword evidence="7" id="KW-0698">rRNA processing</keyword>
<comment type="function">
    <text evidence="7">Single strand-specific metallo-endoribonuclease involved in late-stage 70S ribosome quality control and in maturation of the 3' terminus of the 16S rRNA.</text>
</comment>
<dbReference type="Pfam" id="PF02130">
    <property type="entry name" value="YbeY"/>
    <property type="match status" value="1"/>
</dbReference>
<keyword evidence="4 7" id="KW-0255">Endonuclease</keyword>
<comment type="cofactor">
    <cofactor evidence="7">
        <name>Zn(2+)</name>
        <dbReference type="ChEBI" id="CHEBI:29105"/>
    </cofactor>
    <text evidence="7">Binds 1 zinc ion.</text>
</comment>
<keyword evidence="5 7" id="KW-0378">Hydrolase</keyword>
<evidence type="ECO:0000256" key="7">
    <source>
        <dbReference type="HAMAP-Rule" id="MF_00009"/>
    </source>
</evidence>
<comment type="subcellular location">
    <subcellularLocation>
        <location evidence="7">Cytoplasm</location>
    </subcellularLocation>
</comment>
<dbReference type="InterPro" id="IPR023091">
    <property type="entry name" value="MetalPrtase_cat_dom_sf_prd"/>
</dbReference>
<evidence type="ECO:0000256" key="1">
    <source>
        <dbReference type="ARBA" id="ARBA00010875"/>
    </source>
</evidence>
<dbReference type="HAMAP" id="MF_00009">
    <property type="entry name" value="Endoribonucl_YbeY"/>
    <property type="match status" value="1"/>
</dbReference>
<keyword evidence="7" id="KW-0690">Ribosome biogenesis</keyword>
<dbReference type="EMBL" id="BMOD01000004">
    <property type="protein sequence ID" value="GGJ30178.1"/>
    <property type="molecule type" value="Genomic_DNA"/>
</dbReference>
<keyword evidence="6 7" id="KW-0862">Zinc</keyword>
<evidence type="ECO:0000256" key="6">
    <source>
        <dbReference type="ARBA" id="ARBA00022833"/>
    </source>
</evidence>
<dbReference type="Gene3D" id="3.40.390.30">
    <property type="entry name" value="Metalloproteases ('zincins'), catalytic domain"/>
    <property type="match status" value="1"/>
</dbReference>
<feature type="binding site" evidence="7">
    <location>
        <position position="134"/>
    </location>
    <ligand>
        <name>Zn(2+)</name>
        <dbReference type="ChEBI" id="CHEBI:29105"/>
        <note>catalytic</note>
    </ligand>
</feature>
<sequence length="177" mass="19831">MPHGAPVFIHPHLKIGYFKGVIELVTNQEPPKGLKSKVRQAAKAVMQHYNIGRKSITLVLTGDEEIRALKKEHWGEDQATDVLTFPTWHPDDPFMPPHLGDILVSLDTAAKQAEARGHSLAREVALLVSHGLTHIMGYDHPHSEDFGFDETTSDPEWQPFIQASRIAYDVMDQPATR</sequence>
<dbReference type="NCBIfam" id="TIGR00043">
    <property type="entry name" value="rRNA maturation RNase YbeY"/>
    <property type="match status" value="1"/>
</dbReference>
<feature type="binding site" evidence="7">
    <location>
        <position position="140"/>
    </location>
    <ligand>
        <name>Zn(2+)</name>
        <dbReference type="ChEBI" id="CHEBI:29105"/>
        <note>catalytic</note>
    </ligand>
</feature>
<dbReference type="InterPro" id="IPR002036">
    <property type="entry name" value="YbeY"/>
</dbReference>
<keyword evidence="2 7" id="KW-0540">Nuclease</keyword>
<name>A0ABQ2D1C2_9DEIO</name>
<evidence type="ECO:0000256" key="3">
    <source>
        <dbReference type="ARBA" id="ARBA00022723"/>
    </source>
</evidence>
<dbReference type="PANTHER" id="PTHR46986">
    <property type="entry name" value="ENDORIBONUCLEASE YBEY, CHLOROPLASTIC"/>
    <property type="match status" value="1"/>
</dbReference>
<keyword evidence="7" id="KW-0963">Cytoplasm</keyword>
<accession>A0ABQ2D1C2</accession>
<dbReference type="InterPro" id="IPR020549">
    <property type="entry name" value="YbeY_CS"/>
</dbReference>
<comment type="caution">
    <text evidence="8">The sequence shown here is derived from an EMBL/GenBank/DDBJ whole genome shotgun (WGS) entry which is preliminary data.</text>
</comment>
<keyword evidence="9" id="KW-1185">Reference proteome</keyword>
<dbReference type="EC" id="3.1.-.-" evidence="7"/>
<evidence type="ECO:0000256" key="2">
    <source>
        <dbReference type="ARBA" id="ARBA00022722"/>
    </source>
</evidence>
<dbReference type="PROSITE" id="PS01306">
    <property type="entry name" value="UPF0054"/>
    <property type="match status" value="1"/>
</dbReference>
<keyword evidence="3 7" id="KW-0479">Metal-binding</keyword>
<organism evidence="8 9">
    <name type="scientific">Deinococcus roseus</name>
    <dbReference type="NCBI Taxonomy" id="392414"/>
    <lineage>
        <taxon>Bacteria</taxon>
        <taxon>Thermotogati</taxon>
        <taxon>Deinococcota</taxon>
        <taxon>Deinococci</taxon>
        <taxon>Deinococcales</taxon>
        <taxon>Deinococcaceae</taxon>
        <taxon>Deinococcus</taxon>
    </lineage>
</organism>
<comment type="similarity">
    <text evidence="1 7">Belongs to the endoribonuclease YbeY family.</text>
</comment>